<dbReference type="EMBL" id="JAEPRB010000171">
    <property type="protein sequence ID" value="KAG2219624.1"/>
    <property type="molecule type" value="Genomic_DNA"/>
</dbReference>
<feature type="region of interest" description="Disordered" evidence="1">
    <location>
        <begin position="220"/>
        <end position="266"/>
    </location>
</feature>
<reference evidence="2 3" key="1">
    <citation type="submission" date="2020-12" db="EMBL/GenBank/DDBJ databases">
        <title>Metabolic potential, ecology and presence of endohyphal bacteria is reflected in genomic diversity of Mucoromycotina.</title>
        <authorList>
            <person name="Muszewska A."/>
            <person name="Okrasinska A."/>
            <person name="Steczkiewicz K."/>
            <person name="Drgas O."/>
            <person name="Orlowska M."/>
            <person name="Perlinska-Lenart U."/>
            <person name="Aleksandrzak-Piekarczyk T."/>
            <person name="Szatraj K."/>
            <person name="Zielenkiewicz U."/>
            <person name="Pilsyk S."/>
            <person name="Malc E."/>
            <person name="Mieczkowski P."/>
            <person name="Kruszewska J.S."/>
            <person name="Biernat P."/>
            <person name="Pawlowska J."/>
        </authorList>
    </citation>
    <scope>NUCLEOTIDE SEQUENCE [LARGE SCALE GENOMIC DNA]</scope>
    <source>
        <strain evidence="2 3">CBS 142.35</strain>
    </source>
</reference>
<sequence length="308" mass="34834">MCAYPTRRRSRNTQPADVDPFIDDLSHLEQRIRGIESEQEALWHILQQYQQQAGNDDTELVGRLTIIDQHVQTSRASLARQRLLREQHIARNKQHRGSTSPLNSGTAKSNPKNTTTKTTKTTPSMKRNKRQQKQQQEQHEQRHMPSTTTTDVSAIQVQPPASSPWVVNDSPYWFPSMNNEECEYFSAAAAAATTVQQHHLYSQAHLSTNNELLSPTAELHFDTKSTPPHPLLYKSSSTSTVHSSSSASPSSTTPLQPFHISSNNSTNNEMMMIDSSPYGLMNIVMDEDPLMFNYYPQEGDPWLGHPRL</sequence>
<organism evidence="2 3">
    <name type="scientific">Circinella minor</name>
    <dbReference type="NCBI Taxonomy" id="1195481"/>
    <lineage>
        <taxon>Eukaryota</taxon>
        <taxon>Fungi</taxon>
        <taxon>Fungi incertae sedis</taxon>
        <taxon>Mucoromycota</taxon>
        <taxon>Mucoromycotina</taxon>
        <taxon>Mucoromycetes</taxon>
        <taxon>Mucorales</taxon>
        <taxon>Lichtheimiaceae</taxon>
        <taxon>Circinella</taxon>
    </lineage>
</organism>
<name>A0A8H7VM28_9FUNG</name>
<dbReference type="Proteomes" id="UP000646827">
    <property type="component" value="Unassembled WGS sequence"/>
</dbReference>
<dbReference type="AlphaFoldDB" id="A0A8H7VM28"/>
<feature type="compositionally biased region" description="Low complexity" evidence="1">
    <location>
        <begin position="235"/>
        <end position="253"/>
    </location>
</feature>
<accession>A0A8H7VM28</accession>
<gene>
    <name evidence="2" type="ORF">INT45_011349</name>
</gene>
<comment type="caution">
    <text evidence="2">The sequence shown here is derived from an EMBL/GenBank/DDBJ whole genome shotgun (WGS) entry which is preliminary data.</text>
</comment>
<evidence type="ECO:0000313" key="3">
    <source>
        <dbReference type="Proteomes" id="UP000646827"/>
    </source>
</evidence>
<protein>
    <submittedName>
        <fullName evidence="2">Uncharacterized protein</fullName>
    </submittedName>
</protein>
<feature type="compositionally biased region" description="Low complexity" evidence="1">
    <location>
        <begin position="108"/>
        <end position="124"/>
    </location>
</feature>
<dbReference type="OrthoDB" id="39175at2759"/>
<evidence type="ECO:0000313" key="2">
    <source>
        <dbReference type="EMBL" id="KAG2219624.1"/>
    </source>
</evidence>
<feature type="region of interest" description="Disordered" evidence="1">
    <location>
        <begin position="89"/>
        <end position="151"/>
    </location>
</feature>
<keyword evidence="3" id="KW-1185">Reference proteome</keyword>
<proteinExistence type="predicted"/>
<feature type="compositionally biased region" description="Polar residues" evidence="1">
    <location>
        <begin position="97"/>
        <end position="107"/>
    </location>
</feature>
<evidence type="ECO:0000256" key="1">
    <source>
        <dbReference type="SAM" id="MobiDB-lite"/>
    </source>
</evidence>